<organism evidence="3 4">
    <name type="scientific">Pseudoalteromonas piscicida</name>
    <dbReference type="NCBI Taxonomy" id="43662"/>
    <lineage>
        <taxon>Bacteria</taxon>
        <taxon>Pseudomonadati</taxon>
        <taxon>Pseudomonadota</taxon>
        <taxon>Gammaproteobacteria</taxon>
        <taxon>Alteromonadales</taxon>
        <taxon>Pseudoalteromonadaceae</taxon>
        <taxon>Pseudoalteromonas</taxon>
    </lineage>
</organism>
<keyword evidence="1" id="KW-0175">Coiled coil</keyword>
<evidence type="ECO:0000256" key="2">
    <source>
        <dbReference type="SAM" id="Phobius"/>
    </source>
</evidence>
<keyword evidence="4" id="KW-1185">Reference proteome</keyword>
<dbReference type="OrthoDB" id="6292937at2"/>
<dbReference type="EMBL" id="NKHF01000208">
    <property type="protein sequence ID" value="PCK29509.1"/>
    <property type="molecule type" value="Genomic_DNA"/>
</dbReference>
<sequence length="152" mass="17796">MYEFFQKWQTVIVWALGVMGVFIMAFLYVRFPSRKEFNSYKATAQQQVSDTQTNVQNQLSKHKTELHEQLGAHKSELQEQLAEVKRAVSDDVRELERRIEKMPTTDDLHDLELKIERLNTNIESVKPGLSNVTRLTDLLMENELREKRNGDS</sequence>
<keyword evidence="2" id="KW-1133">Transmembrane helix</keyword>
<evidence type="ECO:0000313" key="3">
    <source>
        <dbReference type="EMBL" id="PCK29509.1"/>
    </source>
</evidence>
<feature type="transmembrane region" description="Helical" evidence="2">
    <location>
        <begin position="12"/>
        <end position="31"/>
    </location>
</feature>
<name>A0A2A5JJF9_PSEO7</name>
<dbReference type="InterPro" id="IPR020269">
    <property type="entry name" value="Phage_Mu_Releasin"/>
</dbReference>
<dbReference type="SUPFAM" id="SSF47162">
    <property type="entry name" value="Apolipoprotein"/>
    <property type="match status" value="1"/>
</dbReference>
<evidence type="ECO:0008006" key="5">
    <source>
        <dbReference type="Google" id="ProtNLM"/>
    </source>
</evidence>
<reference evidence="4" key="1">
    <citation type="journal article" date="2019" name="Genome Announc.">
        <title>Draft Genome Sequence of Pseudoalteromonas piscicida Strain 36Y ROTHPW, an Hypersaline Seawater Isolate from the South Coast of Sonora, Mexico.</title>
        <authorList>
            <person name="Sanchez-Diaz R."/>
            <person name="Molina-Garza Z.J."/>
            <person name="Cruz-Suarez L.E."/>
            <person name="Selvin J."/>
            <person name="Kiran G.S."/>
            <person name="Ibarra-Gamez J.C."/>
            <person name="Gomez-Gil B."/>
            <person name="Galaviz-Silva L."/>
        </authorList>
    </citation>
    <scope>NUCLEOTIDE SEQUENCE [LARGE SCALE GENOMIC DNA]</scope>
    <source>
        <strain evidence="4">36Y_RITHPW</strain>
    </source>
</reference>
<dbReference type="AlphaFoldDB" id="A0A2A5JJF9"/>
<dbReference type="Pfam" id="PF10805">
    <property type="entry name" value="DUF2730"/>
    <property type="match status" value="1"/>
</dbReference>
<protein>
    <recommendedName>
        <fullName evidence="5">DUF2730 family protein</fullName>
    </recommendedName>
</protein>
<keyword evidence="2" id="KW-0472">Membrane</keyword>
<gene>
    <name evidence="3" type="ORF">CEX98_22540</name>
</gene>
<evidence type="ECO:0000313" key="4">
    <source>
        <dbReference type="Proteomes" id="UP000228621"/>
    </source>
</evidence>
<comment type="caution">
    <text evidence="3">The sequence shown here is derived from an EMBL/GenBank/DDBJ whole genome shotgun (WGS) entry which is preliminary data.</text>
</comment>
<dbReference type="RefSeq" id="WP_099644172.1">
    <property type="nucleotide sequence ID" value="NZ_NKHF01000208.1"/>
</dbReference>
<accession>A0A2A5JJF9</accession>
<keyword evidence="2" id="KW-0812">Transmembrane</keyword>
<feature type="coiled-coil region" evidence="1">
    <location>
        <begin position="67"/>
        <end position="98"/>
    </location>
</feature>
<evidence type="ECO:0000256" key="1">
    <source>
        <dbReference type="SAM" id="Coils"/>
    </source>
</evidence>
<dbReference type="Proteomes" id="UP000228621">
    <property type="component" value="Unassembled WGS sequence"/>
</dbReference>
<proteinExistence type="predicted"/>